<dbReference type="GO" id="GO:0016607">
    <property type="term" value="C:nuclear speck"/>
    <property type="evidence" value="ECO:0007669"/>
    <property type="project" value="UniProtKB-SubCell"/>
</dbReference>
<dbReference type="PROSITE" id="PS50082">
    <property type="entry name" value="WD_REPEATS_2"/>
    <property type="match status" value="4"/>
</dbReference>
<dbReference type="PROSITE" id="PS00678">
    <property type="entry name" value="WD_REPEATS_1"/>
    <property type="match status" value="1"/>
</dbReference>
<keyword evidence="3" id="KW-0507">mRNA processing</keyword>
<evidence type="ECO:0000256" key="3">
    <source>
        <dbReference type="ARBA" id="ARBA00022664"/>
    </source>
</evidence>
<organism evidence="11 12">
    <name type="scientific">Tetradesmus obliquus</name>
    <name type="common">Green alga</name>
    <name type="synonym">Acutodesmus obliquus</name>
    <dbReference type="NCBI Taxonomy" id="3088"/>
    <lineage>
        <taxon>Eukaryota</taxon>
        <taxon>Viridiplantae</taxon>
        <taxon>Chlorophyta</taxon>
        <taxon>core chlorophytes</taxon>
        <taxon>Chlorophyceae</taxon>
        <taxon>CS clade</taxon>
        <taxon>Sphaeropleales</taxon>
        <taxon>Scenedesmaceae</taxon>
        <taxon>Tetradesmus</taxon>
    </lineage>
</organism>
<evidence type="ECO:0000256" key="7">
    <source>
        <dbReference type="ARBA" id="ARBA00025801"/>
    </source>
</evidence>
<evidence type="ECO:0000259" key="10">
    <source>
        <dbReference type="PROSITE" id="PS50897"/>
    </source>
</evidence>
<evidence type="ECO:0000256" key="9">
    <source>
        <dbReference type="PROSITE-ProRule" id="PRU00221"/>
    </source>
</evidence>
<reference evidence="11 12" key="1">
    <citation type="submission" date="2016-10" db="EMBL/GenBank/DDBJ databases">
        <authorList>
            <person name="Cai Z."/>
        </authorList>
    </citation>
    <scope>NUCLEOTIDE SEQUENCE [LARGE SCALE GENOMIC DNA]</scope>
</reference>
<dbReference type="GO" id="GO:0000398">
    <property type="term" value="P:mRNA splicing, via spliceosome"/>
    <property type="evidence" value="ECO:0007669"/>
    <property type="project" value="InterPro"/>
</dbReference>
<dbReference type="Proteomes" id="UP000256970">
    <property type="component" value="Unassembled WGS sequence"/>
</dbReference>
<feature type="repeat" description="WD" evidence="9">
    <location>
        <begin position="291"/>
        <end position="332"/>
    </location>
</feature>
<dbReference type="PROSITE" id="PS50896">
    <property type="entry name" value="LISH"/>
    <property type="match status" value="1"/>
</dbReference>
<keyword evidence="6" id="KW-0539">Nucleus</keyword>
<evidence type="ECO:0000256" key="5">
    <source>
        <dbReference type="ARBA" id="ARBA00023187"/>
    </source>
</evidence>
<dbReference type="InterPro" id="IPR006595">
    <property type="entry name" value="CTLH_C"/>
</dbReference>
<dbReference type="Gene3D" id="2.130.10.10">
    <property type="entry name" value="YVTN repeat-like/Quinoprotein amine dehydrogenase"/>
    <property type="match status" value="3"/>
</dbReference>
<dbReference type="InterPro" id="IPR020472">
    <property type="entry name" value="WD40_PAC1"/>
</dbReference>
<evidence type="ECO:0000256" key="4">
    <source>
        <dbReference type="ARBA" id="ARBA00022737"/>
    </source>
</evidence>
<dbReference type="PANTHER" id="PTHR22848">
    <property type="entry name" value="WD40 REPEAT PROTEIN"/>
    <property type="match status" value="1"/>
</dbReference>
<dbReference type="Pfam" id="PF17814">
    <property type="entry name" value="LisH_TPL"/>
    <property type="match status" value="1"/>
</dbReference>
<dbReference type="PROSITE" id="PS50294">
    <property type="entry name" value="WD_REPEATS_REGION"/>
    <property type="match status" value="2"/>
</dbReference>
<protein>
    <recommendedName>
        <fullName evidence="8">WD40 repeat-containing protein SMU1</fullName>
    </recommendedName>
</protein>
<dbReference type="InterPro" id="IPR015943">
    <property type="entry name" value="WD40/YVTN_repeat-like_dom_sf"/>
</dbReference>
<gene>
    <name evidence="11" type="ORF">BQ4739_LOCUS11944</name>
</gene>
<keyword evidence="2 9" id="KW-0853">WD repeat</keyword>
<dbReference type="InterPro" id="IPR019775">
    <property type="entry name" value="WD40_repeat_CS"/>
</dbReference>
<sequence>MSLEIEATDVIKVILQFCKENGLTESFNALQNECQVSLNTVDSIETFVADINAGRWDVLLPQIAQLKLPRAKLENLYEQVVLEMVELRELDTARAMLRQTQVLQRLKAEDPERYARLEQLTGRTYSDLRDLYGSGSSRDKRRAALANALSTEVVMVPPSRLMSIVGQAVKWQQSQGLLPPGTAYDLFRGTAASQRDEVEAYPSSLAAKVTFGAKTHPEVAIFSPDGTMLVSGSSDGFIEVTFGAKTHPEVAIFSPDGTMLVSGSSDGFIEVWEPVTGKLKKDLTYQADELFMMHDEAVLALAFNRESSVLVSGSLDGKIKVWRISSGQCLRRFDHAHAQGVTCVALSRDGTQVLSGSYDGSIRVHGLKSGKMLKEFRGHTSYVQDVCYNADGSQVISCSSDATVRIWDAKTCEQLHGFRPPAAGGGEKEDPGIHSIQLHPLHPEQIFVSNQSSSLYLMNMSGQVIKAMQSGKREGGDFRTMAVSPRGEWVYALGEDSVLYCFSTAAGKLEHIMQVHEKEAIGVAHHPHRNLLATYAQEGPLFLWKA</sequence>
<dbReference type="InterPro" id="IPR054532">
    <property type="entry name" value="TPL_SMU1_LisH-like"/>
</dbReference>
<dbReference type="SUPFAM" id="SSF50978">
    <property type="entry name" value="WD40 repeat-like"/>
    <property type="match status" value="1"/>
</dbReference>
<evidence type="ECO:0000313" key="12">
    <source>
        <dbReference type="Proteomes" id="UP000256970"/>
    </source>
</evidence>
<dbReference type="InterPro" id="IPR006594">
    <property type="entry name" value="LisH"/>
</dbReference>
<dbReference type="Pfam" id="PF00400">
    <property type="entry name" value="WD40"/>
    <property type="match status" value="5"/>
</dbReference>
<dbReference type="AlphaFoldDB" id="A0A383W3Y8"/>
<dbReference type="PROSITE" id="PS50897">
    <property type="entry name" value="CTLH"/>
    <property type="match status" value="1"/>
</dbReference>
<comment type="similarity">
    <text evidence="7">Belongs to the WD repeat SMU1 family.</text>
</comment>
<keyword evidence="4" id="KW-0677">Repeat</keyword>
<evidence type="ECO:0000313" key="11">
    <source>
        <dbReference type="EMBL" id="SZX71832.1"/>
    </source>
</evidence>
<evidence type="ECO:0000256" key="1">
    <source>
        <dbReference type="ARBA" id="ARBA00004324"/>
    </source>
</evidence>
<dbReference type="EMBL" id="FNXT01001081">
    <property type="protein sequence ID" value="SZX71832.1"/>
    <property type="molecule type" value="Genomic_DNA"/>
</dbReference>
<feature type="repeat" description="WD" evidence="9">
    <location>
        <begin position="376"/>
        <end position="417"/>
    </location>
</feature>
<accession>A0A383W3Y8</accession>
<evidence type="ECO:0000256" key="2">
    <source>
        <dbReference type="ARBA" id="ARBA00022574"/>
    </source>
</evidence>
<dbReference type="SMART" id="SM00320">
    <property type="entry name" value="WD40"/>
    <property type="match status" value="6"/>
</dbReference>
<feature type="repeat" description="WD" evidence="9">
    <location>
        <begin position="253"/>
        <end position="282"/>
    </location>
</feature>
<dbReference type="CDD" id="cd00200">
    <property type="entry name" value="WD40"/>
    <property type="match status" value="1"/>
</dbReference>
<dbReference type="InterPro" id="IPR045184">
    <property type="entry name" value="SMU1"/>
</dbReference>
<dbReference type="InterPro" id="IPR036322">
    <property type="entry name" value="WD40_repeat_dom_sf"/>
</dbReference>
<dbReference type="InterPro" id="IPR001680">
    <property type="entry name" value="WD40_rpt"/>
</dbReference>
<feature type="repeat" description="WD" evidence="9">
    <location>
        <begin position="334"/>
        <end position="375"/>
    </location>
</feature>
<dbReference type="PRINTS" id="PR00320">
    <property type="entry name" value="GPROTEINBRPT"/>
</dbReference>
<keyword evidence="12" id="KW-1185">Reference proteome</keyword>
<keyword evidence="5" id="KW-0508">mRNA splicing</keyword>
<name>A0A383W3Y8_TETOB</name>
<feature type="domain" description="CTLH" evidence="10">
    <location>
        <begin position="40"/>
        <end position="92"/>
    </location>
</feature>
<proteinExistence type="inferred from homology"/>
<evidence type="ECO:0000256" key="6">
    <source>
        <dbReference type="ARBA" id="ARBA00023242"/>
    </source>
</evidence>
<evidence type="ECO:0000256" key="8">
    <source>
        <dbReference type="ARBA" id="ARBA00026184"/>
    </source>
</evidence>
<comment type="subcellular location">
    <subcellularLocation>
        <location evidence="1">Nucleus speckle</location>
    </subcellularLocation>
</comment>
<dbReference type="STRING" id="3088.A0A383W3Y8"/>